<comment type="caution">
    <text evidence="2">The sequence shown here is derived from an EMBL/GenBank/DDBJ whole genome shotgun (WGS) entry which is preliminary data.</text>
</comment>
<evidence type="ECO:0000256" key="1">
    <source>
        <dbReference type="SAM" id="MobiDB-lite"/>
    </source>
</evidence>
<dbReference type="AlphaFoldDB" id="A0A4U6XBN0"/>
<reference evidence="2 3" key="1">
    <citation type="journal article" date="2019" name="PLoS ONE">
        <title>Comparative genome analysis indicates high evolutionary potential of pathogenicity genes in Colletotrichum tanaceti.</title>
        <authorList>
            <person name="Lelwala R.V."/>
            <person name="Korhonen P.K."/>
            <person name="Young N.D."/>
            <person name="Scott J.B."/>
            <person name="Ades P.A."/>
            <person name="Gasser R.B."/>
            <person name="Taylor P.W.J."/>
        </authorList>
    </citation>
    <scope>NUCLEOTIDE SEQUENCE [LARGE SCALE GENOMIC DNA]</scope>
    <source>
        <strain evidence="2">BRIP57314</strain>
    </source>
</reference>
<evidence type="ECO:0000313" key="3">
    <source>
        <dbReference type="Proteomes" id="UP000310108"/>
    </source>
</evidence>
<proteinExistence type="predicted"/>
<sequence>MGPGETLTLCNTRTAEDLHHRDVPLDHLPEPAPHLDGDERVHAQLADAVLALDAALALSEDDLEVPREALGQDARHLVDAAAVAALDDDDGPDGVLQADFPLVLPPLAAGVLAVVKGKVREARVPLPVQQVRAVGGVPAQPRRDVVHLALDGAARDDGLEEHVVDVALRDGRVAVPLEERVDVVALAVQQPQPVDDAHVEHRAREAPEPPVRRQPVHVHVGRRVVALPAVAPGRREGGRHDEELHVRLAEHRVEVAGPHRLGPQHALPGFDVHLGKDPVVEDHGAVDDAGDGGHADAAADAVAADAATAAATAVVLGSGGGWRRGQALLKGPDAVDARDVEPLHADLAPLGGEVGDPARLHVGVTARQHEVAGAVLEEEVAEALAHVAREPDEDVRLVRPEELRAKQGLRHVLHLALGPPVEHLERLAARRVVVVQQLRHRDGLEIREEEAGLGLALTNRLPRRAPAPGGAPDVGDGLADGHLPEVLDIHRVPEGDDVLRGQQGEVGVVLAVLREDVEDGLGELAALREEVDDGGAGGREEGLELAVAGVRVDVPLVREALVLRGRGGPGVGRGAGDDGGALGLKDLPHALEEGGVGLQEENGLLHHVLGDGQGDDVAQDEAQEPLGVDVAAAELEDARVGHRDVGRVGLGHGEAQLARGDLVADADVGGVLEPKVDDLDGAVGDLDDALLGDRRRRRPRHAAAAAADDDDAADAAAAAADAFVHVRLLDDVGRVRGRAVAGLGRDDLDALPQRVDLVRDQPARAVDAVVALLPGQHARHEAAAVLHEDLVLVGPEDLAVGGGGAEVPHAEAEKGLGDDAAGVAARVEVEHLQLQAGDLGEHGAGEAKGRRVLRVSRAGVHRDPEHDLLGRHERAEEVEPRRRHRAHHGLVQVREEHDGRDLVEHGRLERVEVGDDVDAVAQGRQLLVDLRRQLRRVLGRADDDRVSDHPVGPLLPHCGAGPVGR</sequence>
<keyword evidence="3" id="KW-1185">Reference proteome</keyword>
<dbReference type="Proteomes" id="UP000310108">
    <property type="component" value="Unassembled WGS sequence"/>
</dbReference>
<dbReference type="EMBL" id="PJEX01000222">
    <property type="protein sequence ID" value="TKW52784.1"/>
    <property type="molecule type" value="Genomic_DNA"/>
</dbReference>
<organism evidence="2 3">
    <name type="scientific">Colletotrichum tanaceti</name>
    <dbReference type="NCBI Taxonomy" id="1306861"/>
    <lineage>
        <taxon>Eukaryota</taxon>
        <taxon>Fungi</taxon>
        <taxon>Dikarya</taxon>
        <taxon>Ascomycota</taxon>
        <taxon>Pezizomycotina</taxon>
        <taxon>Sordariomycetes</taxon>
        <taxon>Hypocreomycetidae</taxon>
        <taxon>Glomerellales</taxon>
        <taxon>Glomerellaceae</taxon>
        <taxon>Colletotrichum</taxon>
        <taxon>Colletotrichum destructivum species complex</taxon>
    </lineage>
</organism>
<feature type="region of interest" description="Disordered" evidence="1">
    <location>
        <begin position="941"/>
        <end position="965"/>
    </location>
</feature>
<name>A0A4U6XBN0_9PEZI</name>
<evidence type="ECO:0000313" key="2">
    <source>
        <dbReference type="EMBL" id="TKW52784.1"/>
    </source>
</evidence>
<protein>
    <submittedName>
        <fullName evidence="2">Uncharacterized protein</fullName>
    </submittedName>
</protein>
<accession>A0A4U6XBN0</accession>
<gene>
    <name evidence="2" type="ORF">CTA1_7313</name>
</gene>